<keyword evidence="4" id="KW-1185">Reference proteome</keyword>
<accession>A0A3G8JTP2</accession>
<protein>
    <submittedName>
        <fullName evidence="3">Uncharacterized protein</fullName>
    </submittedName>
</protein>
<feature type="compositionally biased region" description="Low complexity" evidence="1">
    <location>
        <begin position="1"/>
        <end position="10"/>
    </location>
</feature>
<name>A0A3G8JTP2_9ACTN</name>
<sequence>MIHPAELRAAAPPPRHPAQSWPPQSWPPQPWPPQSWPPQPAWPQHHGPPPTHAQLPGPGHPPHPAYGPPPVFVTTTVNTPIVVRTSSCPHALHLVLTLLTCGLWLPIWIIDAIARG</sequence>
<dbReference type="AlphaFoldDB" id="A0A3G8JTP2"/>
<dbReference type="Proteomes" id="UP000271469">
    <property type="component" value="Chromosome"/>
</dbReference>
<keyword evidence="2" id="KW-0812">Transmembrane</keyword>
<proteinExistence type="predicted"/>
<evidence type="ECO:0000313" key="4">
    <source>
        <dbReference type="Proteomes" id="UP000271469"/>
    </source>
</evidence>
<gene>
    <name evidence="3" type="ORF">D7316_05138</name>
</gene>
<evidence type="ECO:0000313" key="3">
    <source>
        <dbReference type="EMBL" id="AZG48521.1"/>
    </source>
</evidence>
<evidence type="ECO:0000256" key="1">
    <source>
        <dbReference type="SAM" id="MobiDB-lite"/>
    </source>
</evidence>
<reference evidence="3 4" key="1">
    <citation type="submission" date="2018-11" db="EMBL/GenBank/DDBJ databases">
        <title>Gordonia insulae sp. nov., isolated from an island soil.</title>
        <authorList>
            <person name="Kim Y.S."/>
            <person name="Kim S.B."/>
        </authorList>
    </citation>
    <scope>NUCLEOTIDE SEQUENCE [LARGE SCALE GENOMIC DNA]</scope>
    <source>
        <strain evidence="3 4">MMS17-SY073</strain>
    </source>
</reference>
<feature type="region of interest" description="Disordered" evidence="1">
    <location>
        <begin position="1"/>
        <end position="71"/>
    </location>
</feature>
<keyword evidence="2" id="KW-1133">Transmembrane helix</keyword>
<organism evidence="3 4">
    <name type="scientific">Gordonia insulae</name>
    <dbReference type="NCBI Taxonomy" id="2420509"/>
    <lineage>
        <taxon>Bacteria</taxon>
        <taxon>Bacillati</taxon>
        <taxon>Actinomycetota</taxon>
        <taxon>Actinomycetes</taxon>
        <taxon>Mycobacteriales</taxon>
        <taxon>Gordoniaceae</taxon>
        <taxon>Gordonia</taxon>
    </lineage>
</organism>
<feature type="transmembrane region" description="Helical" evidence="2">
    <location>
        <begin position="91"/>
        <end position="110"/>
    </location>
</feature>
<feature type="compositionally biased region" description="Pro residues" evidence="1">
    <location>
        <begin position="58"/>
        <end position="71"/>
    </location>
</feature>
<evidence type="ECO:0000256" key="2">
    <source>
        <dbReference type="SAM" id="Phobius"/>
    </source>
</evidence>
<dbReference type="KEGG" id="gom:D7316_05138"/>
<keyword evidence="2" id="KW-0472">Membrane</keyword>
<feature type="compositionally biased region" description="Pro residues" evidence="1">
    <location>
        <begin position="24"/>
        <end position="51"/>
    </location>
</feature>
<dbReference type="EMBL" id="CP033972">
    <property type="protein sequence ID" value="AZG48521.1"/>
    <property type="molecule type" value="Genomic_DNA"/>
</dbReference>